<feature type="transmembrane region" description="Helical" evidence="1">
    <location>
        <begin position="256"/>
        <end position="275"/>
    </location>
</feature>
<evidence type="ECO:0000313" key="3">
    <source>
        <dbReference type="Proteomes" id="UP001500218"/>
    </source>
</evidence>
<feature type="transmembrane region" description="Helical" evidence="1">
    <location>
        <begin position="128"/>
        <end position="149"/>
    </location>
</feature>
<keyword evidence="1" id="KW-0472">Membrane</keyword>
<feature type="transmembrane region" description="Helical" evidence="1">
    <location>
        <begin position="463"/>
        <end position="484"/>
    </location>
</feature>
<feature type="transmembrane region" description="Helical" evidence="1">
    <location>
        <begin position="96"/>
        <end position="116"/>
    </location>
</feature>
<evidence type="ECO:0000313" key="2">
    <source>
        <dbReference type="EMBL" id="GAA1785637.1"/>
    </source>
</evidence>
<keyword evidence="3" id="KW-1185">Reference proteome</keyword>
<feature type="transmembrane region" description="Helical" evidence="1">
    <location>
        <begin position="329"/>
        <end position="350"/>
    </location>
</feature>
<dbReference type="Proteomes" id="UP001500218">
    <property type="component" value="Unassembled WGS sequence"/>
</dbReference>
<evidence type="ECO:0000256" key="1">
    <source>
        <dbReference type="SAM" id="Phobius"/>
    </source>
</evidence>
<feature type="transmembrane region" description="Helical" evidence="1">
    <location>
        <begin position="386"/>
        <end position="404"/>
    </location>
</feature>
<feature type="transmembrane region" description="Helical" evidence="1">
    <location>
        <begin position="496"/>
        <end position="516"/>
    </location>
</feature>
<feature type="transmembrane region" description="Helical" evidence="1">
    <location>
        <begin position="441"/>
        <end position="457"/>
    </location>
</feature>
<comment type="caution">
    <text evidence="2">The sequence shown here is derived from an EMBL/GenBank/DDBJ whole genome shotgun (WGS) entry which is preliminary data.</text>
</comment>
<sequence length="562" mass="57678">MSLEDRYRRLLRAYPRSYRARRGEEMLSTLLDSAAPRQTHPSRGDASDLLMGAIRERLGLHAVPGFAAGLRVAGPVCLAFAAAFTASNWIAGHRNTASTVVAVAWLLAALAHTVGGQRARGLTAFTTGAAWLSTLGVSVVAITTPPLIIDTDGFSSTVHLYGEYVVALMFGLIAALATAAPQTSSGTLRTVDRAGVAVAVISAVAAVALVESATYRVAFNDLVFTTPVWATWWLLAPVTALIVGVVRAVTRRATGGLWATGLLLVPLPMIGLDSFDLLGSWHLPSWSLPTQAPSASLSVMLGAVVALAVLIGATRAATPAPTRDSRMGLAIAGSVGLDLAAALNASIFAISTANNDGPTMGTGWTAPLTVGALLVAAVASRFLPAWPVRGLIGFGLVTLFWVVLDGGNSSLYPELYATMVPLLLVALVAPRSRGASRTGGAFIAAGAAMALFVFPLADGSDVTYAHMVVAPAIGGIVLVPLLWLGGVAVLTGPPRGVAAATVAFAAGLFWALQQLFTLTDSRALAAVIGGGIAVLLIGRAIRRLAAPRTPTAPALPVDAATS</sequence>
<feature type="transmembrane region" description="Helical" evidence="1">
    <location>
        <begin position="362"/>
        <end position="379"/>
    </location>
</feature>
<name>A0ABN2LE42_9ACTN</name>
<proteinExistence type="predicted"/>
<feature type="transmembrane region" description="Helical" evidence="1">
    <location>
        <begin position="295"/>
        <end position="317"/>
    </location>
</feature>
<keyword evidence="1" id="KW-0812">Transmembrane</keyword>
<feature type="transmembrane region" description="Helical" evidence="1">
    <location>
        <begin position="410"/>
        <end position="429"/>
    </location>
</feature>
<evidence type="ECO:0008006" key="4">
    <source>
        <dbReference type="Google" id="ProtNLM"/>
    </source>
</evidence>
<keyword evidence="1" id="KW-1133">Transmembrane helix</keyword>
<feature type="transmembrane region" description="Helical" evidence="1">
    <location>
        <begin position="191"/>
        <end position="210"/>
    </location>
</feature>
<dbReference type="EMBL" id="BAAALT010000008">
    <property type="protein sequence ID" value="GAA1785637.1"/>
    <property type="molecule type" value="Genomic_DNA"/>
</dbReference>
<feature type="transmembrane region" description="Helical" evidence="1">
    <location>
        <begin position="230"/>
        <end position="249"/>
    </location>
</feature>
<feature type="transmembrane region" description="Helical" evidence="1">
    <location>
        <begin position="58"/>
        <end position="84"/>
    </location>
</feature>
<accession>A0ABN2LE42</accession>
<feature type="transmembrane region" description="Helical" evidence="1">
    <location>
        <begin position="161"/>
        <end position="179"/>
    </location>
</feature>
<reference evidence="2 3" key="1">
    <citation type="journal article" date="2019" name="Int. J. Syst. Evol. Microbiol.">
        <title>The Global Catalogue of Microorganisms (GCM) 10K type strain sequencing project: providing services to taxonomists for standard genome sequencing and annotation.</title>
        <authorList>
            <consortium name="The Broad Institute Genomics Platform"/>
            <consortium name="The Broad Institute Genome Sequencing Center for Infectious Disease"/>
            <person name="Wu L."/>
            <person name="Ma J."/>
        </authorList>
    </citation>
    <scope>NUCLEOTIDE SEQUENCE [LARGE SCALE GENOMIC DNA]</scope>
    <source>
        <strain evidence="2 3">JCM 13250</strain>
    </source>
</reference>
<organism evidence="2 3">
    <name type="scientific">Luedemannella flava</name>
    <dbReference type="NCBI Taxonomy" id="349316"/>
    <lineage>
        <taxon>Bacteria</taxon>
        <taxon>Bacillati</taxon>
        <taxon>Actinomycetota</taxon>
        <taxon>Actinomycetes</taxon>
        <taxon>Micromonosporales</taxon>
        <taxon>Micromonosporaceae</taxon>
        <taxon>Luedemannella</taxon>
    </lineage>
</organism>
<protein>
    <recommendedName>
        <fullName evidence="4">DUF2157 domain-containing protein</fullName>
    </recommendedName>
</protein>
<feature type="transmembrane region" description="Helical" evidence="1">
    <location>
        <begin position="522"/>
        <end position="541"/>
    </location>
</feature>
<dbReference type="RefSeq" id="WP_344125675.1">
    <property type="nucleotide sequence ID" value="NZ_BAAALT010000008.1"/>
</dbReference>
<gene>
    <name evidence="2" type="ORF">GCM10009682_04620</name>
</gene>